<protein>
    <submittedName>
        <fullName evidence="6">TetR family transcriptional regulator</fullName>
    </submittedName>
</protein>
<keyword evidence="7" id="KW-1185">Reference proteome</keyword>
<evidence type="ECO:0000313" key="6">
    <source>
        <dbReference type="EMBL" id="GGZ64439.1"/>
    </source>
</evidence>
<dbReference type="EMBL" id="BMWG01000044">
    <property type="protein sequence ID" value="GGZ64439.1"/>
    <property type="molecule type" value="Genomic_DNA"/>
</dbReference>
<accession>A0A918QP33</accession>
<evidence type="ECO:0000256" key="1">
    <source>
        <dbReference type="ARBA" id="ARBA00023015"/>
    </source>
</evidence>
<dbReference type="InterPro" id="IPR036271">
    <property type="entry name" value="Tet_transcr_reg_TetR-rel_C_sf"/>
</dbReference>
<reference evidence="6" key="2">
    <citation type="submission" date="2020-09" db="EMBL/GenBank/DDBJ databases">
        <authorList>
            <person name="Sun Q."/>
            <person name="Ohkuma M."/>
        </authorList>
    </citation>
    <scope>NUCLEOTIDE SEQUENCE</scope>
    <source>
        <strain evidence="6">JCM 4988</strain>
    </source>
</reference>
<evidence type="ECO:0000256" key="2">
    <source>
        <dbReference type="ARBA" id="ARBA00023125"/>
    </source>
</evidence>
<dbReference type="InterPro" id="IPR047923">
    <property type="entry name" value="ArpA-like"/>
</dbReference>
<dbReference type="Pfam" id="PF21935">
    <property type="entry name" value="TetR_C_45"/>
    <property type="match status" value="1"/>
</dbReference>
<organism evidence="6 7">
    <name type="scientific">Streptomyces inusitatus</name>
    <dbReference type="NCBI Taxonomy" id="68221"/>
    <lineage>
        <taxon>Bacteria</taxon>
        <taxon>Bacillati</taxon>
        <taxon>Actinomycetota</taxon>
        <taxon>Actinomycetes</taxon>
        <taxon>Kitasatosporales</taxon>
        <taxon>Streptomycetaceae</taxon>
        <taxon>Streptomyces</taxon>
    </lineage>
</organism>
<keyword evidence="3" id="KW-0804">Transcription</keyword>
<evidence type="ECO:0000313" key="7">
    <source>
        <dbReference type="Proteomes" id="UP000630936"/>
    </source>
</evidence>
<dbReference type="PROSITE" id="PS50977">
    <property type="entry name" value="HTH_TETR_2"/>
    <property type="match status" value="1"/>
</dbReference>
<evidence type="ECO:0000256" key="4">
    <source>
        <dbReference type="PROSITE-ProRule" id="PRU00335"/>
    </source>
</evidence>
<feature type="domain" description="HTH tetR-type" evidence="5">
    <location>
        <begin position="31"/>
        <end position="91"/>
    </location>
</feature>
<dbReference type="InterPro" id="IPR054126">
    <property type="entry name" value="CprB_TetR_C"/>
</dbReference>
<proteinExistence type="predicted"/>
<evidence type="ECO:0000256" key="3">
    <source>
        <dbReference type="ARBA" id="ARBA00023163"/>
    </source>
</evidence>
<dbReference type="PANTHER" id="PTHR30055">
    <property type="entry name" value="HTH-TYPE TRANSCRIPTIONAL REGULATOR RUTR"/>
    <property type="match status" value="1"/>
</dbReference>
<keyword evidence="1" id="KW-0805">Transcription regulation</keyword>
<dbReference type="GO" id="GO:0003700">
    <property type="term" value="F:DNA-binding transcription factor activity"/>
    <property type="evidence" value="ECO:0007669"/>
    <property type="project" value="TreeGrafter"/>
</dbReference>
<dbReference type="SUPFAM" id="SSF48498">
    <property type="entry name" value="Tetracyclin repressor-like, C-terminal domain"/>
    <property type="match status" value="1"/>
</dbReference>
<dbReference type="PRINTS" id="PR00455">
    <property type="entry name" value="HTHTETR"/>
</dbReference>
<dbReference type="InterPro" id="IPR009057">
    <property type="entry name" value="Homeodomain-like_sf"/>
</dbReference>
<evidence type="ECO:0000259" key="5">
    <source>
        <dbReference type="PROSITE" id="PS50977"/>
    </source>
</evidence>
<dbReference type="NCBIfam" id="NF041196">
    <property type="entry name" value="ScbR_bind_reg"/>
    <property type="match status" value="1"/>
</dbReference>
<dbReference type="SUPFAM" id="SSF46689">
    <property type="entry name" value="Homeodomain-like"/>
    <property type="match status" value="1"/>
</dbReference>
<dbReference type="InterPro" id="IPR050109">
    <property type="entry name" value="HTH-type_TetR-like_transc_reg"/>
</dbReference>
<sequence>MRRLGMTDIAERGSTGQANEGIKELKQERAIRTRTRILNAAAEAFASKGFPAVTILDVAELTGMTKGAVYFHYTNKEALAVAVIEEFDSRFPVVAKTVSALGLAPVAAVAELLTRTAIAFRDDTMMRAGARLQIERGLIRAALPLPYAKYTEIIYGWLKTAAEEDGLKPGTSPEALARVLVSAFFGAQHISWVLNDRADITERTLEVIRAVIPCGEGALLACPSIPDRGNAA</sequence>
<dbReference type="Proteomes" id="UP000630936">
    <property type="component" value="Unassembled WGS sequence"/>
</dbReference>
<comment type="caution">
    <text evidence="6">The sequence shown here is derived from an EMBL/GenBank/DDBJ whole genome shotgun (WGS) entry which is preliminary data.</text>
</comment>
<gene>
    <name evidence="6" type="primary">mmfR</name>
    <name evidence="6" type="ORF">GCM10010387_67050</name>
</gene>
<feature type="DNA-binding region" description="H-T-H motif" evidence="4">
    <location>
        <begin position="54"/>
        <end position="73"/>
    </location>
</feature>
<dbReference type="GO" id="GO:0000976">
    <property type="term" value="F:transcription cis-regulatory region binding"/>
    <property type="evidence" value="ECO:0007669"/>
    <property type="project" value="TreeGrafter"/>
</dbReference>
<dbReference type="AlphaFoldDB" id="A0A918QP33"/>
<dbReference type="Pfam" id="PF00440">
    <property type="entry name" value="TetR_N"/>
    <property type="match status" value="1"/>
</dbReference>
<reference evidence="6" key="1">
    <citation type="journal article" date="2014" name="Int. J. Syst. Evol. Microbiol.">
        <title>Complete genome sequence of Corynebacterium casei LMG S-19264T (=DSM 44701T), isolated from a smear-ripened cheese.</title>
        <authorList>
            <consortium name="US DOE Joint Genome Institute (JGI-PGF)"/>
            <person name="Walter F."/>
            <person name="Albersmeier A."/>
            <person name="Kalinowski J."/>
            <person name="Ruckert C."/>
        </authorList>
    </citation>
    <scope>NUCLEOTIDE SEQUENCE</scope>
    <source>
        <strain evidence="6">JCM 4988</strain>
    </source>
</reference>
<dbReference type="PANTHER" id="PTHR30055:SF234">
    <property type="entry name" value="HTH-TYPE TRANSCRIPTIONAL REGULATOR BETI"/>
    <property type="match status" value="1"/>
</dbReference>
<dbReference type="Gene3D" id="1.10.357.10">
    <property type="entry name" value="Tetracycline Repressor, domain 2"/>
    <property type="match status" value="1"/>
</dbReference>
<dbReference type="InterPro" id="IPR001647">
    <property type="entry name" value="HTH_TetR"/>
</dbReference>
<name>A0A918QP33_9ACTN</name>
<keyword evidence="2 4" id="KW-0238">DNA-binding</keyword>